<gene>
    <name evidence="1" type="ORF">DTK66_00770</name>
</gene>
<organism evidence="1 2">
    <name type="scientific">Limosilactobacillus walteri</name>
    <dbReference type="NCBI Taxonomy" id="2268022"/>
    <lineage>
        <taxon>Bacteria</taxon>
        <taxon>Bacillati</taxon>
        <taxon>Bacillota</taxon>
        <taxon>Bacilli</taxon>
        <taxon>Lactobacillales</taxon>
        <taxon>Lactobacillaceae</taxon>
        <taxon>Limosilactobacillus</taxon>
    </lineage>
</organism>
<keyword evidence="2" id="KW-1185">Reference proteome</keyword>
<comment type="caution">
    <text evidence="1">The sequence shown here is derived from an EMBL/GenBank/DDBJ whole genome shotgun (WGS) entry which is preliminary data.</text>
</comment>
<accession>A0ABR8P3U0</accession>
<dbReference type="RefSeq" id="WP_191667457.1">
    <property type="nucleotide sequence ID" value="NZ_QORN01000002.1"/>
</dbReference>
<dbReference type="Proteomes" id="UP000704341">
    <property type="component" value="Unassembled WGS sequence"/>
</dbReference>
<name>A0ABR8P3U0_9LACO</name>
<protein>
    <submittedName>
        <fullName evidence="1">Uncharacterized protein</fullName>
    </submittedName>
</protein>
<dbReference type="EMBL" id="QORN01000002">
    <property type="protein sequence ID" value="MBD5805655.1"/>
    <property type="molecule type" value="Genomic_DNA"/>
</dbReference>
<sequence length="121" mass="13230">MTNKENYISLAGLKGDIQKELQNCTLLVIDISDIDDEKHPELGARVTVQALDGKLAHTRHDRISVKVSKANSQKIAIGDKVRLRIISSSAFAFNNPNSQSSFAPVHVSILGSFSKVEEGEK</sequence>
<evidence type="ECO:0000313" key="1">
    <source>
        <dbReference type="EMBL" id="MBD5805655.1"/>
    </source>
</evidence>
<proteinExistence type="predicted"/>
<reference evidence="1 2" key="1">
    <citation type="submission" date="2018-07" db="EMBL/GenBank/DDBJ databases">
        <title>Phylogenomic Insights into understanding Host Adaptation of Lactobacillus reuteri by a novel species, Lactobacillus spp. M31.</title>
        <authorList>
            <person name="Sharma S."/>
            <person name="Patil P."/>
            <person name="Korpole S."/>
            <person name="Patil P.B."/>
        </authorList>
    </citation>
    <scope>NUCLEOTIDE SEQUENCE [LARGE SCALE GENOMIC DNA]</scope>
    <source>
        <strain evidence="1 2">M31</strain>
    </source>
</reference>
<evidence type="ECO:0000313" key="2">
    <source>
        <dbReference type="Proteomes" id="UP000704341"/>
    </source>
</evidence>